<dbReference type="InterPro" id="IPR013785">
    <property type="entry name" value="Aldolase_TIM"/>
</dbReference>
<dbReference type="SUPFAM" id="SSF102114">
    <property type="entry name" value="Radical SAM enzymes"/>
    <property type="match status" value="1"/>
</dbReference>
<proteinExistence type="predicted"/>
<dbReference type="GO" id="GO:0051539">
    <property type="term" value="F:4 iron, 4 sulfur cluster binding"/>
    <property type="evidence" value="ECO:0007669"/>
    <property type="project" value="UniProtKB-KW"/>
</dbReference>
<dbReference type="SFLD" id="SFLDG01097">
    <property type="entry name" value="Uncharacterised_Radical_SAM_Su"/>
    <property type="match status" value="1"/>
</dbReference>
<dbReference type="Proteomes" id="UP000295280">
    <property type="component" value="Unassembled WGS sequence"/>
</dbReference>
<dbReference type="GO" id="GO:0003824">
    <property type="term" value="F:catalytic activity"/>
    <property type="evidence" value="ECO:0007669"/>
    <property type="project" value="InterPro"/>
</dbReference>
<dbReference type="InterPro" id="IPR014866">
    <property type="entry name" value="YfkB"/>
</dbReference>
<accession>A0A9Q8CK28</accession>
<dbReference type="PANTHER" id="PTHR42836:SF2">
    <property type="entry name" value="PROTEIN YFKA-RELATED"/>
    <property type="match status" value="1"/>
</dbReference>
<keyword evidence="1" id="KW-0004">4Fe-4S</keyword>
<evidence type="ECO:0000256" key="1">
    <source>
        <dbReference type="ARBA" id="ARBA00022485"/>
    </source>
</evidence>
<dbReference type="PANTHER" id="PTHR42836">
    <property type="entry name" value="7-CARBOXY-7-DEAZAGUANINE SYNTHASE"/>
    <property type="match status" value="1"/>
</dbReference>
<dbReference type="OrthoDB" id="2395634at2"/>
<dbReference type="PROSITE" id="PS51918">
    <property type="entry name" value="RADICAL_SAM"/>
    <property type="match status" value="1"/>
</dbReference>
<dbReference type="CDD" id="cd01335">
    <property type="entry name" value="Radical_SAM"/>
    <property type="match status" value="1"/>
</dbReference>
<dbReference type="GO" id="GO:0046872">
    <property type="term" value="F:metal ion binding"/>
    <property type="evidence" value="ECO:0007669"/>
    <property type="project" value="UniProtKB-KW"/>
</dbReference>
<dbReference type="InterPro" id="IPR031004">
    <property type="entry name" value="rSAM_YfkAB"/>
</dbReference>
<dbReference type="Pfam" id="PF08756">
    <property type="entry name" value="YfkB"/>
    <property type="match status" value="1"/>
</dbReference>
<dbReference type="Gene3D" id="3.20.20.70">
    <property type="entry name" value="Aldolase class I"/>
    <property type="match status" value="1"/>
</dbReference>
<dbReference type="Pfam" id="PF04055">
    <property type="entry name" value="Radical_SAM"/>
    <property type="match status" value="1"/>
</dbReference>
<keyword evidence="3" id="KW-0479">Metal-binding</keyword>
<keyword evidence="2" id="KW-0949">S-adenosyl-L-methionine</keyword>
<evidence type="ECO:0000256" key="4">
    <source>
        <dbReference type="ARBA" id="ARBA00023004"/>
    </source>
</evidence>
<sequence>MLAAKQPISPQFDPWEAYNEVEKYGTNKLSNIEFTTTTLCNMRCAHCAVGYTLQVKDPEVLDMDLILRRLDEIPHLSTISVTGGEPMFSKKSIKKTVKPLLQYAQDRGIYTQMNSNLTLPYNRYEDVFDLVDVMHISHNWGTLDEFAEVGFHVMDKKPPLAARYQLYEQMISNARQLSEAGMFVSAETMLNKNTVPHLEKIHREVVRDMRCARHEIHPMYPSDFASDLNILTLDELKEAIRQLLTFRDPETWMLFGTLPFFPCAMNEDDLELQQALHTDPTITIRNDPDGRSRLNVNVFTGDVIVTDFGDETGTINNIQTHSLQSVYDKWQESALNQQLNCHCAPVKCLGPNLLVKNMYYPDVDFKEREHQMHQQFNEIK</sequence>
<keyword evidence="8" id="KW-1185">Reference proteome</keyword>
<reference evidence="7 8" key="1">
    <citation type="submission" date="2019-01" db="EMBL/GenBank/DDBJ databases">
        <title>Draft genome sequences of the type strains of six Macrococcus species.</title>
        <authorList>
            <person name="Mazhar S."/>
            <person name="Altermann E."/>
            <person name="Hill C."/>
            <person name="Mcauliffe O."/>
        </authorList>
    </citation>
    <scope>NUCLEOTIDE SEQUENCE [LARGE SCALE GENOMIC DNA]</scope>
    <source>
        <strain evidence="7 8">ATCC 51828</strain>
    </source>
</reference>
<dbReference type="InterPro" id="IPR007197">
    <property type="entry name" value="rSAM"/>
</dbReference>
<evidence type="ECO:0000256" key="5">
    <source>
        <dbReference type="ARBA" id="ARBA00023014"/>
    </source>
</evidence>
<dbReference type="NCBIfam" id="TIGR04478">
    <property type="entry name" value="rSAM_YfkAB"/>
    <property type="match status" value="1"/>
</dbReference>
<dbReference type="RefSeq" id="WP_133418251.1">
    <property type="nucleotide sequence ID" value="NZ_SCWD01000004.1"/>
</dbReference>
<comment type="caution">
    <text evidence="7">The sequence shown here is derived from an EMBL/GenBank/DDBJ whole genome shotgun (WGS) entry which is preliminary data.</text>
</comment>
<gene>
    <name evidence="7" type="primary">yfkAB</name>
    <name evidence="7" type="ORF">ERX40_09440</name>
</gene>
<name>A0A9Q8CK28_9STAP</name>
<organism evidence="7 8">
    <name type="scientific">Macrococcus carouselicus</name>
    <dbReference type="NCBI Taxonomy" id="69969"/>
    <lineage>
        <taxon>Bacteria</taxon>
        <taxon>Bacillati</taxon>
        <taxon>Bacillota</taxon>
        <taxon>Bacilli</taxon>
        <taxon>Bacillales</taxon>
        <taxon>Staphylococcaceae</taxon>
        <taxon>Macrococcus</taxon>
    </lineage>
</organism>
<feature type="domain" description="Radical SAM core" evidence="6">
    <location>
        <begin position="24"/>
        <end position="247"/>
    </location>
</feature>
<dbReference type="SFLD" id="SFLDS00029">
    <property type="entry name" value="Radical_SAM"/>
    <property type="match status" value="1"/>
</dbReference>
<protein>
    <submittedName>
        <fullName evidence="7">Radical SAM/CxCxxxxC motif protein YfkAB</fullName>
    </submittedName>
</protein>
<dbReference type="EMBL" id="SCWD01000004">
    <property type="protein sequence ID" value="TDM00755.1"/>
    <property type="molecule type" value="Genomic_DNA"/>
</dbReference>
<keyword evidence="4" id="KW-0408">Iron</keyword>
<keyword evidence="5" id="KW-0411">Iron-sulfur</keyword>
<dbReference type="InterPro" id="IPR058240">
    <property type="entry name" value="rSAM_sf"/>
</dbReference>
<evidence type="ECO:0000256" key="3">
    <source>
        <dbReference type="ARBA" id="ARBA00022723"/>
    </source>
</evidence>
<evidence type="ECO:0000313" key="7">
    <source>
        <dbReference type="EMBL" id="TDM00755.1"/>
    </source>
</evidence>
<dbReference type="AlphaFoldDB" id="A0A9Q8CK28"/>
<evidence type="ECO:0000313" key="8">
    <source>
        <dbReference type="Proteomes" id="UP000295280"/>
    </source>
</evidence>
<evidence type="ECO:0000259" key="6">
    <source>
        <dbReference type="PROSITE" id="PS51918"/>
    </source>
</evidence>
<evidence type="ECO:0000256" key="2">
    <source>
        <dbReference type="ARBA" id="ARBA00022691"/>
    </source>
</evidence>